<dbReference type="AlphaFoldDB" id="A0A5C6ZK68"/>
<sequence length="407" mass="45462">MKNFALFLVVCFLWSCNKDDQVETYTYTLGIPETMTKVEWRSQVAVQAPKPIASVGKIYAYQNYIFINEKHKGVHVIDNSDPTAPQVVSYINIPGNEDISIKNDFLYADNAIDLVVFDISNINLIHEVERLEDVFNYYSDYQMPAEVQAADYSNFDADSQVIVGWRVEERTEIVNYNESFFSDNSLATNTVGTGGSLARFQIVNDFLYTVGSFELKTFDISNLSQPNLVNTNTAGWNIETMFHADGFLYLGGSNGMFINSIANPAAPEYVSMFTHWDGCDPVVVDGDYAYLTLRGGNACGQELSTLEVIDISDKSNPTLVAQHALDSPYGLGFKGNDLFVCDGASGLKIYDKTNPLDLQLLHVFSDVQATDVIPLEDRLLMISDAALYQYNYDDQNNIVLLSTFNLN</sequence>
<proteinExistence type="predicted"/>
<dbReference type="EMBL" id="VORO01000004">
    <property type="protein sequence ID" value="TXD90229.1"/>
    <property type="molecule type" value="Genomic_DNA"/>
</dbReference>
<dbReference type="Proteomes" id="UP000321578">
    <property type="component" value="Unassembled WGS sequence"/>
</dbReference>
<gene>
    <name evidence="1" type="ORF">ESY86_05690</name>
</gene>
<protein>
    <recommendedName>
        <fullName evidence="3">LVIVD repeat-containing protein</fullName>
    </recommendedName>
</protein>
<keyword evidence="2" id="KW-1185">Reference proteome</keyword>
<evidence type="ECO:0000313" key="2">
    <source>
        <dbReference type="Proteomes" id="UP000321578"/>
    </source>
</evidence>
<dbReference type="Pfam" id="PF08309">
    <property type="entry name" value="LVIVD"/>
    <property type="match status" value="4"/>
</dbReference>
<evidence type="ECO:0008006" key="3">
    <source>
        <dbReference type="Google" id="ProtNLM"/>
    </source>
</evidence>
<dbReference type="OrthoDB" id="1521841at2"/>
<reference evidence="1 2" key="1">
    <citation type="submission" date="2019-08" db="EMBL/GenBank/DDBJ databases">
        <title>Genomes of Subsaximicrobium wynnwilliamsii strains.</title>
        <authorList>
            <person name="Bowman J.P."/>
        </authorList>
    </citation>
    <scope>NUCLEOTIDE SEQUENCE [LARGE SCALE GENOMIC DNA]</scope>
    <source>
        <strain evidence="1 2">2-80-2</strain>
    </source>
</reference>
<evidence type="ECO:0000313" key="1">
    <source>
        <dbReference type="EMBL" id="TXD90229.1"/>
    </source>
</evidence>
<comment type="caution">
    <text evidence="1">The sequence shown here is derived from an EMBL/GenBank/DDBJ whole genome shotgun (WGS) entry which is preliminary data.</text>
</comment>
<dbReference type="InterPro" id="IPR013211">
    <property type="entry name" value="LVIVD"/>
</dbReference>
<name>A0A5C6ZK68_9FLAO</name>
<dbReference type="SUPFAM" id="SSF63825">
    <property type="entry name" value="YWTD domain"/>
    <property type="match status" value="1"/>
</dbReference>
<organism evidence="1 2">
    <name type="scientific">Subsaximicrobium wynnwilliamsii</name>
    <dbReference type="NCBI Taxonomy" id="291179"/>
    <lineage>
        <taxon>Bacteria</taxon>
        <taxon>Pseudomonadati</taxon>
        <taxon>Bacteroidota</taxon>
        <taxon>Flavobacteriia</taxon>
        <taxon>Flavobacteriales</taxon>
        <taxon>Flavobacteriaceae</taxon>
        <taxon>Subsaximicrobium</taxon>
    </lineage>
</organism>
<dbReference type="RefSeq" id="WP_147085622.1">
    <property type="nucleotide sequence ID" value="NZ_VORM01000004.1"/>
</dbReference>
<accession>A0A5C6ZK68</accession>